<keyword evidence="2" id="KW-0378">Hydrolase</keyword>
<sequence>MKKSLFLSFALCCSLLLFAQPQVQIVKVSVVPDSQDWNYALNKKAKFDISVTQSGIPVKDVEIRYELSYDMMPAFKTATITLKEGKAQIEGGSMKTPGFLRCRVFAKYNDKEYEGRGTAGFAPETIKPTAEVPADFQAFWDKAKADNKKIPMDAKIRLLPERCTEKTNVYELNFQNFRTGSRMYGILCIPKAPGKYPALLRVPGAGVRPYTGDIKNADRGMITLDMGIHGIPVTMEQGVYDDLRAGALQMYSTSNFDNKDNVYYKRVYLGCVRAVDYIFSLTEFDGENIVVYGGSQGGALSVTTAALDQRIKGSICFYPALADMTGYLHNRAGGWPHIFRNNNDVPAVLAEKVKTSGYYDVVNFARLLKAPIFFGFGYNDMVCPPTSTYSVYNVITSPKTLCVVPEIEHYTYPEMWDAAWKWADGIIGR</sequence>
<protein>
    <submittedName>
        <fullName evidence="2">Acetyl esterase Axe7A</fullName>
        <ecNumber evidence="2">3.1.1.-</ecNumber>
    </submittedName>
</protein>
<name>A0A644XHB1_9ZZZZ</name>
<dbReference type="Gene3D" id="3.40.50.1820">
    <property type="entry name" value="alpha/beta hydrolase"/>
    <property type="match status" value="1"/>
</dbReference>
<dbReference type="Pfam" id="PF05448">
    <property type="entry name" value="AXE1"/>
    <property type="match status" value="1"/>
</dbReference>
<dbReference type="EC" id="3.1.1.-" evidence="2"/>
<evidence type="ECO:0000313" key="2">
    <source>
        <dbReference type="EMBL" id="MPM15479.1"/>
    </source>
</evidence>
<dbReference type="AlphaFoldDB" id="A0A644XHB1"/>
<feature type="domain" description="Acetyl xylan esterase" evidence="1">
    <location>
        <begin position="125"/>
        <end position="422"/>
    </location>
</feature>
<gene>
    <name evidence="2" type="primary">axe7A_3</name>
    <name evidence="2" type="ORF">SDC9_61850</name>
</gene>
<dbReference type="GO" id="GO:0005976">
    <property type="term" value="P:polysaccharide metabolic process"/>
    <property type="evidence" value="ECO:0007669"/>
    <property type="project" value="TreeGrafter"/>
</dbReference>
<comment type="caution">
    <text evidence="2">The sequence shown here is derived from an EMBL/GenBank/DDBJ whole genome shotgun (WGS) entry which is preliminary data.</text>
</comment>
<dbReference type="EMBL" id="VSSQ01002449">
    <property type="protein sequence ID" value="MPM15479.1"/>
    <property type="molecule type" value="Genomic_DNA"/>
</dbReference>
<dbReference type="InterPro" id="IPR008391">
    <property type="entry name" value="AXE1_dom"/>
</dbReference>
<dbReference type="InterPro" id="IPR039069">
    <property type="entry name" value="CE7"/>
</dbReference>
<reference evidence="2" key="1">
    <citation type="submission" date="2019-08" db="EMBL/GenBank/DDBJ databases">
        <authorList>
            <person name="Kucharzyk K."/>
            <person name="Murdoch R.W."/>
            <person name="Higgins S."/>
            <person name="Loffler F."/>
        </authorList>
    </citation>
    <scope>NUCLEOTIDE SEQUENCE</scope>
</reference>
<dbReference type="GO" id="GO:0052689">
    <property type="term" value="F:carboxylic ester hydrolase activity"/>
    <property type="evidence" value="ECO:0007669"/>
    <property type="project" value="TreeGrafter"/>
</dbReference>
<accession>A0A644XHB1</accession>
<dbReference type="PANTHER" id="PTHR40111">
    <property type="entry name" value="CEPHALOSPORIN-C DEACETYLASE"/>
    <property type="match status" value="1"/>
</dbReference>
<organism evidence="2">
    <name type="scientific">bioreactor metagenome</name>
    <dbReference type="NCBI Taxonomy" id="1076179"/>
    <lineage>
        <taxon>unclassified sequences</taxon>
        <taxon>metagenomes</taxon>
        <taxon>ecological metagenomes</taxon>
    </lineage>
</organism>
<dbReference type="SUPFAM" id="SSF53474">
    <property type="entry name" value="alpha/beta-Hydrolases"/>
    <property type="match status" value="1"/>
</dbReference>
<evidence type="ECO:0000259" key="1">
    <source>
        <dbReference type="Pfam" id="PF05448"/>
    </source>
</evidence>
<dbReference type="PANTHER" id="PTHR40111:SF1">
    <property type="entry name" value="CEPHALOSPORIN-C DEACETYLASE"/>
    <property type="match status" value="1"/>
</dbReference>
<dbReference type="InterPro" id="IPR029058">
    <property type="entry name" value="AB_hydrolase_fold"/>
</dbReference>
<proteinExistence type="predicted"/>